<keyword evidence="3" id="KW-1185">Reference proteome</keyword>
<evidence type="ECO:0000313" key="3">
    <source>
        <dbReference type="Proteomes" id="UP000240325"/>
    </source>
</evidence>
<proteinExistence type="predicted"/>
<evidence type="ECO:0000313" key="2">
    <source>
        <dbReference type="EMBL" id="ATZ80589.1"/>
    </source>
</evidence>
<feature type="transmembrane region" description="Helical" evidence="1">
    <location>
        <begin position="48"/>
        <end position="68"/>
    </location>
</feature>
<protein>
    <recommendedName>
        <fullName evidence="4">Transmembrane protein</fullName>
    </recommendedName>
</protein>
<sequence length="123" mass="14367">MNFWNIIQNPIIIGLVAGVIAYMYIKWKNDKEYLKKKKRDPNTKQKPVNLLIPAIAFIVFVILSHFYLESQNTNTQIDLSTTEKKNYKFIKEMTEISEPNSFNLISTGIQMPNNLPEILFELN</sequence>
<reference evidence="2" key="1">
    <citation type="journal article" date="2017" name="Elife">
        <title>The kinetoplastid-infecting Bodo saltans virus (BsV), a window into the most abundant giant viruses in the sea.</title>
        <authorList>
            <person name="Deeg C.M."/>
            <person name="Chow C.-E.T."/>
            <person name="Suttle C.A."/>
        </authorList>
    </citation>
    <scope>NUCLEOTIDE SEQUENCE</scope>
    <source>
        <strain evidence="2">NG1</strain>
    </source>
</reference>
<keyword evidence="1" id="KW-1133">Transmembrane helix</keyword>
<keyword evidence="1" id="KW-0812">Transmembrane</keyword>
<gene>
    <name evidence="2" type="ORF">BMW23_0542</name>
</gene>
<organism evidence="2">
    <name type="scientific">Bodo saltans virus</name>
    <dbReference type="NCBI Taxonomy" id="2024608"/>
    <lineage>
        <taxon>Viruses</taxon>
        <taxon>Varidnaviria</taxon>
        <taxon>Bamfordvirae</taxon>
        <taxon>Nucleocytoviricota</taxon>
        <taxon>Megaviricetes</taxon>
        <taxon>Imitervirales</taxon>
        <taxon>Mimiviridae</taxon>
        <taxon>Klosneuvirinae</taxon>
        <taxon>Theiavirus</taxon>
        <taxon>Theiavirus salishense</taxon>
    </lineage>
</organism>
<evidence type="ECO:0008006" key="4">
    <source>
        <dbReference type="Google" id="ProtNLM"/>
    </source>
</evidence>
<dbReference type="EMBL" id="MF782455">
    <property type="protein sequence ID" value="ATZ80589.1"/>
    <property type="molecule type" value="Genomic_DNA"/>
</dbReference>
<evidence type="ECO:0000256" key="1">
    <source>
        <dbReference type="SAM" id="Phobius"/>
    </source>
</evidence>
<accession>A0A2H4UUR5</accession>
<feature type="transmembrane region" description="Helical" evidence="1">
    <location>
        <begin position="6"/>
        <end position="27"/>
    </location>
</feature>
<keyword evidence="1" id="KW-0472">Membrane</keyword>
<dbReference type="Proteomes" id="UP000240325">
    <property type="component" value="Segment"/>
</dbReference>
<name>A0A2H4UUR5_9VIRU</name>